<accession>A0A8K1JYX4</accession>
<proteinExistence type="predicted"/>
<protein>
    <submittedName>
        <fullName evidence="1">Uncharacterized protein</fullName>
    </submittedName>
</protein>
<dbReference type="EMBL" id="MZ727500">
    <property type="protein sequence ID" value="UCW44496.1"/>
    <property type="molecule type" value="Genomic_DNA"/>
</dbReference>
<reference evidence="1" key="1">
    <citation type="submission" date="2021-08" db="EMBL/GenBank/DDBJ databases">
        <authorList>
            <person name="Niu Y."/>
        </authorList>
    </citation>
    <scope>NUCLEOTIDE SEQUENCE</scope>
</reference>
<organism evidence="1">
    <name type="scientific">Pseudomonas phage PPAT</name>
    <dbReference type="NCBI Taxonomy" id="2871158"/>
    <lineage>
        <taxon>Viruses</taxon>
    </lineage>
</organism>
<evidence type="ECO:0000313" key="1">
    <source>
        <dbReference type="EMBL" id="UCW44496.1"/>
    </source>
</evidence>
<name>A0A8K1JYX4_9VIRU</name>
<sequence length="60" mass="6873">METDFIFKPSSSRYAMMMMIDLLATEVALQQADRSKELLRRIKYVLDAHRGGGNRQPLGD</sequence>